<gene>
    <name evidence="2" type="ORF">SAMN05216288_0941</name>
</gene>
<accession>A0A1M6XIX1</accession>
<organism evidence="2 3">
    <name type="scientific">Phytopseudomonas punonensis</name>
    <dbReference type="NCBI Taxonomy" id="1220495"/>
    <lineage>
        <taxon>Bacteria</taxon>
        <taxon>Pseudomonadati</taxon>
        <taxon>Pseudomonadota</taxon>
        <taxon>Gammaproteobacteria</taxon>
        <taxon>Pseudomonadales</taxon>
        <taxon>Pseudomonadaceae</taxon>
        <taxon>Phytopseudomonas</taxon>
    </lineage>
</organism>
<evidence type="ECO:0000313" key="3">
    <source>
        <dbReference type="Proteomes" id="UP000184305"/>
    </source>
</evidence>
<evidence type="ECO:0000256" key="1">
    <source>
        <dbReference type="SAM" id="Phobius"/>
    </source>
</evidence>
<sequence length="146" mass="16609">MKYFFLLLWLVFTGVTVPLAALAIYRSPASLGAYLMLLAFSFISLCTLRLIQEGYRPAYARGANRLGFWLGLLLLPLTLLPLHSAYETWQRGAYVASSYDGHRTRLVGVVLEMLQHWVGHWGPIFVLVFFSLSMAVLLWRVLITSR</sequence>
<dbReference type="STRING" id="1220495.SAMN05216288_0941"/>
<keyword evidence="3" id="KW-1185">Reference proteome</keyword>
<dbReference type="EMBL" id="FRBQ01000001">
    <property type="protein sequence ID" value="SHL05932.1"/>
    <property type="molecule type" value="Genomic_DNA"/>
</dbReference>
<feature type="transmembrane region" description="Helical" evidence="1">
    <location>
        <begin position="121"/>
        <end position="143"/>
    </location>
</feature>
<keyword evidence="1" id="KW-0812">Transmembrane</keyword>
<keyword evidence="1" id="KW-0472">Membrane</keyword>
<dbReference type="Proteomes" id="UP000184305">
    <property type="component" value="Unassembled WGS sequence"/>
</dbReference>
<reference evidence="3" key="1">
    <citation type="submission" date="2016-11" db="EMBL/GenBank/DDBJ databases">
        <authorList>
            <person name="Varghese N."/>
            <person name="Submissions S."/>
        </authorList>
    </citation>
    <scope>NUCLEOTIDE SEQUENCE [LARGE SCALE GENOMIC DNA]</scope>
    <source>
        <strain evidence="3">CECT 8089</strain>
    </source>
</reference>
<evidence type="ECO:0000313" key="2">
    <source>
        <dbReference type="EMBL" id="SHL05932.1"/>
    </source>
</evidence>
<feature type="transmembrane region" description="Helical" evidence="1">
    <location>
        <begin position="63"/>
        <end position="82"/>
    </location>
</feature>
<feature type="transmembrane region" description="Helical" evidence="1">
    <location>
        <begin position="33"/>
        <end position="51"/>
    </location>
</feature>
<dbReference type="AlphaFoldDB" id="A0A1M6XIX1"/>
<keyword evidence="1" id="KW-1133">Transmembrane helix</keyword>
<proteinExistence type="predicted"/>
<name>A0A1M6XIX1_9GAMM</name>
<protein>
    <submittedName>
        <fullName evidence="2">Uncharacterized protein</fullName>
    </submittedName>
</protein>